<comment type="similarity">
    <text evidence="1">Belongs to the peptidase S33 family.</text>
</comment>
<protein>
    <recommendedName>
        <fullName evidence="6">Peptidase S33 tripeptidyl aminopeptidase-like C-terminal domain-containing protein</fullName>
    </recommendedName>
</protein>
<reference evidence="7" key="1">
    <citation type="journal article" date="2014" name="Int. J. Syst. Evol. Microbiol.">
        <title>Complete genome sequence of Corynebacterium casei LMG S-19264T (=DSM 44701T), isolated from a smear-ripened cheese.</title>
        <authorList>
            <consortium name="US DOE Joint Genome Institute (JGI-PGF)"/>
            <person name="Walter F."/>
            <person name="Albersmeier A."/>
            <person name="Kalinowski J."/>
            <person name="Ruckert C."/>
        </authorList>
    </citation>
    <scope>NUCLEOTIDE SEQUENCE</scope>
    <source>
        <strain evidence="7">CGMCC 4.7201</strain>
    </source>
</reference>
<dbReference type="InterPro" id="IPR013595">
    <property type="entry name" value="Pept_S33_TAP-like_C"/>
</dbReference>
<dbReference type="EMBL" id="BMMS01000018">
    <property type="protein sequence ID" value="GGO92179.1"/>
    <property type="molecule type" value="Genomic_DNA"/>
</dbReference>
<dbReference type="Proteomes" id="UP000641932">
    <property type="component" value="Unassembled WGS sequence"/>
</dbReference>
<keyword evidence="3" id="KW-0378">Hydrolase</keyword>
<proteinExistence type="inferred from homology"/>
<evidence type="ECO:0000259" key="6">
    <source>
        <dbReference type="Pfam" id="PF08386"/>
    </source>
</evidence>
<feature type="chain" id="PRO_5038526208" description="Peptidase S33 tripeptidyl aminopeptidase-like C-terminal domain-containing protein" evidence="5">
    <location>
        <begin position="22"/>
        <end position="635"/>
    </location>
</feature>
<feature type="compositionally biased region" description="Gly residues" evidence="4">
    <location>
        <begin position="34"/>
        <end position="67"/>
    </location>
</feature>
<dbReference type="Pfam" id="PF08386">
    <property type="entry name" value="Abhydrolase_4"/>
    <property type="match status" value="1"/>
</dbReference>
<dbReference type="InterPro" id="IPR051601">
    <property type="entry name" value="Serine_prot/Carboxylest_S33"/>
</dbReference>
<dbReference type="GO" id="GO:0016787">
    <property type="term" value="F:hydrolase activity"/>
    <property type="evidence" value="ECO:0007669"/>
    <property type="project" value="UniProtKB-KW"/>
</dbReference>
<organism evidence="7 8">
    <name type="scientific">Wenjunlia tyrosinilytica</name>
    <dbReference type="NCBI Taxonomy" id="1544741"/>
    <lineage>
        <taxon>Bacteria</taxon>
        <taxon>Bacillati</taxon>
        <taxon>Actinomycetota</taxon>
        <taxon>Actinomycetes</taxon>
        <taxon>Kitasatosporales</taxon>
        <taxon>Streptomycetaceae</taxon>
        <taxon>Wenjunlia</taxon>
    </lineage>
</organism>
<feature type="compositionally biased region" description="Basic and acidic residues" evidence="4">
    <location>
        <begin position="23"/>
        <end position="33"/>
    </location>
</feature>
<dbReference type="PANTHER" id="PTHR43248:SF29">
    <property type="entry name" value="TRIPEPTIDYL AMINOPEPTIDASE"/>
    <property type="match status" value="1"/>
</dbReference>
<dbReference type="InterPro" id="IPR029058">
    <property type="entry name" value="AB_hydrolase_fold"/>
</dbReference>
<evidence type="ECO:0000256" key="4">
    <source>
        <dbReference type="SAM" id="MobiDB-lite"/>
    </source>
</evidence>
<keyword evidence="8" id="KW-1185">Reference proteome</keyword>
<dbReference type="AlphaFoldDB" id="A0A917ZS88"/>
<feature type="domain" description="Peptidase S33 tripeptidyl aminopeptidase-like C-terminal" evidence="6">
    <location>
        <begin position="522"/>
        <end position="615"/>
    </location>
</feature>
<reference evidence="7" key="2">
    <citation type="submission" date="2020-09" db="EMBL/GenBank/DDBJ databases">
        <authorList>
            <person name="Sun Q."/>
            <person name="Zhou Y."/>
        </authorList>
    </citation>
    <scope>NUCLEOTIDE SEQUENCE</scope>
    <source>
        <strain evidence="7">CGMCC 4.7201</strain>
    </source>
</reference>
<name>A0A917ZS88_9ACTN</name>
<feature type="signal peptide" evidence="5">
    <location>
        <begin position="1"/>
        <end position="21"/>
    </location>
</feature>
<evidence type="ECO:0000313" key="7">
    <source>
        <dbReference type="EMBL" id="GGO92179.1"/>
    </source>
</evidence>
<accession>A0A917ZS88</accession>
<evidence type="ECO:0000256" key="1">
    <source>
        <dbReference type="ARBA" id="ARBA00010088"/>
    </source>
</evidence>
<dbReference type="Gene3D" id="3.40.50.1820">
    <property type="entry name" value="alpha/beta hydrolase"/>
    <property type="match status" value="1"/>
</dbReference>
<evidence type="ECO:0000256" key="3">
    <source>
        <dbReference type="ARBA" id="ARBA00022801"/>
    </source>
</evidence>
<feature type="region of interest" description="Disordered" evidence="4">
    <location>
        <begin position="258"/>
        <end position="290"/>
    </location>
</feature>
<gene>
    <name evidence="7" type="ORF">GCM10012280_41760</name>
</gene>
<feature type="region of interest" description="Disordered" evidence="4">
    <location>
        <begin position="23"/>
        <end position="69"/>
    </location>
</feature>
<dbReference type="SUPFAM" id="SSF53474">
    <property type="entry name" value="alpha/beta-Hydrolases"/>
    <property type="match status" value="1"/>
</dbReference>
<evidence type="ECO:0000256" key="5">
    <source>
        <dbReference type="SAM" id="SignalP"/>
    </source>
</evidence>
<comment type="caution">
    <text evidence="7">The sequence shown here is derived from an EMBL/GenBank/DDBJ whole genome shotgun (WGS) entry which is preliminary data.</text>
</comment>
<evidence type="ECO:0000256" key="2">
    <source>
        <dbReference type="ARBA" id="ARBA00022729"/>
    </source>
</evidence>
<keyword evidence="2 5" id="KW-0732">Signal</keyword>
<evidence type="ECO:0000313" key="8">
    <source>
        <dbReference type="Proteomes" id="UP000641932"/>
    </source>
</evidence>
<sequence length="635" mass="66847">MRFGMSAAIVAAVLAVAPADAAADRPHPVRDESGQGGSGQAGSGQGASGEGTSGHVGSGHVGSGQVTGAGWDDGLRGGGVLQDRLLRGGGPMLDGLLQDGALRQDPALQGGGGLLHDGGLQREAALRGGGGLPGVGALPLSGEVREAGAETAAGEAYAAGVHFSACPKAARLPAPIRCGRVEVPLDYSRPHGARISLMVSRAKATGTREQRQGSLLYNPGGPGGSGLSFPLALTRKSPNWTRVAKAYDFVGFDPRGVGQSTRVSCEDPKTLAKGPSPDPDPTSAADKSRRVAKAKAYAEGCRRRSAKLLPHMTTANVARDLHVLKAALHDDRLNFLGASYGTYIGGVYATFFPGDVRRMVLDSAVNPAPDHIWYRNNMDQNVAFETRWRDFRTWVARHDSVYHLGRTAAAVQRSYDKVRKELIARPAGGKVGAGELQAAYLLTGYYDMVWADSASALSQYVRGNPERLVALAAKDPAQAADDENGSAVYTAIQCADAPWPRDWKVWDRDSTRVARRAPFETWDNTWMNLPCAFWKGPKGRPVDVGAGTRGRLAPVMIVAAERDAATPYAGAVELRRRLSGSVLVTERDSGSHGVTDLPNPCVNHRVVDYLLHGDAGPASEGCPSHGVPLASGTGR</sequence>
<dbReference type="PANTHER" id="PTHR43248">
    <property type="entry name" value="2-SUCCINYL-6-HYDROXY-2,4-CYCLOHEXADIENE-1-CARBOXYLATE SYNTHASE"/>
    <property type="match status" value="1"/>
</dbReference>